<dbReference type="PANTHER" id="PTHR43544:SF7">
    <property type="entry name" value="NADB-LER2"/>
    <property type="match status" value="1"/>
</dbReference>
<organism evidence="3 4">
    <name type="scientific">Trichonephila clavata</name>
    <name type="common">Joro spider</name>
    <name type="synonym">Nephila clavata</name>
    <dbReference type="NCBI Taxonomy" id="2740835"/>
    <lineage>
        <taxon>Eukaryota</taxon>
        <taxon>Metazoa</taxon>
        <taxon>Ecdysozoa</taxon>
        <taxon>Arthropoda</taxon>
        <taxon>Chelicerata</taxon>
        <taxon>Arachnida</taxon>
        <taxon>Araneae</taxon>
        <taxon>Araneomorphae</taxon>
        <taxon>Entelegynae</taxon>
        <taxon>Araneoidea</taxon>
        <taxon>Nephilidae</taxon>
        <taxon>Trichonephila</taxon>
    </lineage>
</organism>
<protein>
    <submittedName>
        <fullName evidence="3">Uncharacterized protein</fullName>
    </submittedName>
</protein>
<dbReference type="Gene3D" id="3.40.50.720">
    <property type="entry name" value="NAD(P)-binding Rossmann-like Domain"/>
    <property type="match status" value="1"/>
</dbReference>
<dbReference type="EMBL" id="BMAO01000302">
    <property type="protein sequence ID" value="GFQ65884.1"/>
    <property type="molecule type" value="Genomic_DNA"/>
</dbReference>
<sequence length="112" mass="12457">MIYGRVGSEELGENYHTLPLILAGDFNVNFATENGQLLTALNMSMRILSMIVKDRGILVVGIHPGWVKTEMGREEAPEEASDAIAQLFERMSQLNETHHGTFIEKNGTPIPF</sequence>
<dbReference type="OrthoDB" id="6435250at2759"/>
<evidence type="ECO:0000313" key="3">
    <source>
        <dbReference type="EMBL" id="GFQ65884.1"/>
    </source>
</evidence>
<evidence type="ECO:0000256" key="1">
    <source>
        <dbReference type="ARBA" id="ARBA00022857"/>
    </source>
</evidence>
<dbReference type="AlphaFoldDB" id="A0A8X6K8J5"/>
<accession>A0A8X6K8J5</accession>
<dbReference type="InterPro" id="IPR036291">
    <property type="entry name" value="NAD(P)-bd_dom_sf"/>
</dbReference>
<dbReference type="SUPFAM" id="SSF51735">
    <property type="entry name" value="NAD(P)-binding Rossmann-fold domains"/>
    <property type="match status" value="1"/>
</dbReference>
<evidence type="ECO:0000256" key="2">
    <source>
        <dbReference type="ARBA" id="ARBA00023002"/>
    </source>
</evidence>
<gene>
    <name evidence="3" type="primary">AVEN_227580_1</name>
    <name evidence="3" type="ORF">TNCT_136821</name>
</gene>
<keyword evidence="4" id="KW-1185">Reference proteome</keyword>
<dbReference type="Proteomes" id="UP000887116">
    <property type="component" value="Unassembled WGS sequence"/>
</dbReference>
<reference evidence="3" key="1">
    <citation type="submission" date="2020-07" db="EMBL/GenBank/DDBJ databases">
        <title>Multicomponent nature underlies the extraordinary mechanical properties of spider dragline silk.</title>
        <authorList>
            <person name="Kono N."/>
            <person name="Nakamura H."/>
            <person name="Mori M."/>
            <person name="Yoshida Y."/>
            <person name="Ohtoshi R."/>
            <person name="Malay A.D."/>
            <person name="Moran D.A.P."/>
            <person name="Tomita M."/>
            <person name="Numata K."/>
            <person name="Arakawa K."/>
        </authorList>
    </citation>
    <scope>NUCLEOTIDE SEQUENCE</scope>
</reference>
<keyword evidence="1" id="KW-0521">NADP</keyword>
<dbReference type="InterPro" id="IPR051468">
    <property type="entry name" value="Fungal_SecMetab_SDRs"/>
</dbReference>
<dbReference type="GO" id="GO:0016491">
    <property type="term" value="F:oxidoreductase activity"/>
    <property type="evidence" value="ECO:0007669"/>
    <property type="project" value="UniProtKB-KW"/>
</dbReference>
<name>A0A8X6K8J5_TRICU</name>
<keyword evidence="2" id="KW-0560">Oxidoreductase</keyword>
<evidence type="ECO:0000313" key="4">
    <source>
        <dbReference type="Proteomes" id="UP000887116"/>
    </source>
</evidence>
<dbReference type="GO" id="GO:0005737">
    <property type="term" value="C:cytoplasm"/>
    <property type="evidence" value="ECO:0007669"/>
    <property type="project" value="TreeGrafter"/>
</dbReference>
<dbReference type="PANTHER" id="PTHR43544">
    <property type="entry name" value="SHORT-CHAIN DEHYDROGENASE/REDUCTASE"/>
    <property type="match status" value="1"/>
</dbReference>
<proteinExistence type="predicted"/>
<comment type="caution">
    <text evidence="3">The sequence shown here is derived from an EMBL/GenBank/DDBJ whole genome shotgun (WGS) entry which is preliminary data.</text>
</comment>